<evidence type="ECO:0000256" key="1">
    <source>
        <dbReference type="SAM" id="MobiDB-lite"/>
    </source>
</evidence>
<feature type="region of interest" description="Disordered" evidence="1">
    <location>
        <begin position="123"/>
        <end position="144"/>
    </location>
</feature>
<dbReference type="OrthoDB" id="2560527at2"/>
<keyword evidence="2" id="KW-1133">Transmembrane helix</keyword>
<accession>A0A4R2P5Z9</accession>
<feature type="compositionally biased region" description="Polar residues" evidence="1">
    <location>
        <begin position="270"/>
        <end position="280"/>
    </location>
</feature>
<feature type="transmembrane region" description="Helical" evidence="2">
    <location>
        <begin position="20"/>
        <end position="42"/>
    </location>
</feature>
<dbReference type="AlphaFoldDB" id="A0A4R2P5Z9"/>
<comment type="caution">
    <text evidence="3">The sequence shown here is derived from an EMBL/GenBank/DDBJ whole genome shotgun (WGS) entry which is preliminary data.</text>
</comment>
<proteinExistence type="predicted"/>
<feature type="compositionally biased region" description="Basic and acidic residues" evidence="1">
    <location>
        <begin position="212"/>
        <end position="269"/>
    </location>
</feature>
<dbReference type="EMBL" id="SLXK01000006">
    <property type="protein sequence ID" value="TCP30243.1"/>
    <property type="molecule type" value="Genomic_DNA"/>
</dbReference>
<name>A0A4R2P5Z9_9BACL</name>
<organism evidence="3 4">
    <name type="scientific">Scopulibacillus darangshiensis</name>
    <dbReference type="NCBI Taxonomy" id="442528"/>
    <lineage>
        <taxon>Bacteria</taxon>
        <taxon>Bacillati</taxon>
        <taxon>Bacillota</taxon>
        <taxon>Bacilli</taxon>
        <taxon>Bacillales</taxon>
        <taxon>Sporolactobacillaceae</taxon>
        <taxon>Scopulibacillus</taxon>
    </lineage>
</organism>
<feature type="region of interest" description="Disordered" evidence="1">
    <location>
        <begin position="179"/>
        <end position="280"/>
    </location>
</feature>
<dbReference type="Proteomes" id="UP000295416">
    <property type="component" value="Unassembled WGS sequence"/>
</dbReference>
<dbReference type="GO" id="GO:0097311">
    <property type="term" value="C:bacterial biofilm matrix"/>
    <property type="evidence" value="ECO:0007669"/>
    <property type="project" value="InterPro"/>
</dbReference>
<keyword evidence="2" id="KW-0812">Transmembrane</keyword>
<reference evidence="3 4" key="1">
    <citation type="submission" date="2019-03" db="EMBL/GenBank/DDBJ databases">
        <title>Genomic Encyclopedia of Type Strains, Phase IV (KMG-IV): sequencing the most valuable type-strain genomes for metagenomic binning, comparative biology and taxonomic classification.</title>
        <authorList>
            <person name="Goeker M."/>
        </authorList>
    </citation>
    <scope>NUCLEOTIDE SEQUENCE [LARGE SCALE GENOMIC DNA]</scope>
    <source>
        <strain evidence="3 4">DSM 19377</strain>
    </source>
</reference>
<feature type="compositionally biased region" description="Basic and acidic residues" evidence="1">
    <location>
        <begin position="180"/>
        <end position="204"/>
    </location>
</feature>
<dbReference type="NCBIfam" id="TIGR04087">
    <property type="entry name" value="YqxM_for_SipW"/>
    <property type="match status" value="1"/>
</dbReference>
<evidence type="ECO:0000313" key="4">
    <source>
        <dbReference type="Proteomes" id="UP000295416"/>
    </source>
</evidence>
<protein>
    <submittedName>
        <fullName evidence="3">TasA anchoring/assembly protein</fullName>
    </submittedName>
</protein>
<dbReference type="RefSeq" id="WP_132744807.1">
    <property type="nucleotide sequence ID" value="NZ_SLXK01000006.1"/>
</dbReference>
<dbReference type="InterPro" id="IPR023848">
    <property type="entry name" value="TasA"/>
</dbReference>
<keyword evidence="2" id="KW-0472">Membrane</keyword>
<evidence type="ECO:0000313" key="3">
    <source>
        <dbReference type="EMBL" id="TCP30243.1"/>
    </source>
</evidence>
<gene>
    <name evidence="3" type="ORF">EV207_10666</name>
</gene>
<sequence>MGGGVIIRLTRLRRYRKQHWAYILSMQIGLIFLGMVVGGMTLTSPTNAYFNDSEKVAMTIPVGSWDTGEDDKWDKSSLKFISQKGTCDELAAIIQNGKDAKAMKGPVKYEVYWISKGNPKNGSNLASGQIPALQSGGKHTLTYKPEKSGNYMFKAYQRPDHPGKGELWSEAITISCKAPAETEKEKSGKQQEEAKSNDSKKAKAAENNVKSESNKSRSAPDKTQTAEKSSDEKQVTESKDGSGDKNQEVKKLNKEEQSKAPEGEVKQDDNQSIQQDTTKK</sequence>
<keyword evidence="4" id="KW-1185">Reference proteome</keyword>
<evidence type="ECO:0000256" key="2">
    <source>
        <dbReference type="SAM" id="Phobius"/>
    </source>
</evidence>